<gene>
    <name evidence="3" type="primary">Dsec\GM12781</name>
    <name evidence="3" type="ORF">Dsec_GM12781</name>
</gene>
<feature type="chain" id="PRO_5002809443" evidence="2">
    <location>
        <begin position="26"/>
        <end position="117"/>
    </location>
</feature>
<reference evidence="3 4" key="1">
    <citation type="journal article" date="2007" name="Nature">
        <title>Evolution of genes and genomes on the Drosophila phylogeny.</title>
        <authorList>
            <consortium name="Drosophila 12 Genomes Consortium"/>
            <person name="Clark A.G."/>
            <person name="Eisen M.B."/>
            <person name="Smith D.R."/>
            <person name="Bergman C.M."/>
            <person name="Oliver B."/>
            <person name="Markow T.A."/>
            <person name="Kaufman T.C."/>
            <person name="Kellis M."/>
            <person name="Gelbart W."/>
            <person name="Iyer V.N."/>
            <person name="Pollard D.A."/>
            <person name="Sackton T.B."/>
            <person name="Larracuente A.M."/>
            <person name="Singh N.D."/>
            <person name="Abad J.P."/>
            <person name="Abt D.N."/>
            <person name="Adryan B."/>
            <person name="Aguade M."/>
            <person name="Akashi H."/>
            <person name="Anderson W.W."/>
            <person name="Aquadro C.F."/>
            <person name="Ardell D.H."/>
            <person name="Arguello R."/>
            <person name="Artieri C.G."/>
            <person name="Barbash D.A."/>
            <person name="Barker D."/>
            <person name="Barsanti P."/>
            <person name="Batterham P."/>
            <person name="Batzoglou S."/>
            <person name="Begun D."/>
            <person name="Bhutkar A."/>
            <person name="Blanco E."/>
            <person name="Bosak S.A."/>
            <person name="Bradley R.K."/>
            <person name="Brand A.D."/>
            <person name="Brent M.R."/>
            <person name="Brooks A.N."/>
            <person name="Brown R.H."/>
            <person name="Butlin R.K."/>
            <person name="Caggese C."/>
            <person name="Calvi B.R."/>
            <person name="Bernardo de Carvalho A."/>
            <person name="Caspi A."/>
            <person name="Castrezana S."/>
            <person name="Celniker S.E."/>
            <person name="Chang J.L."/>
            <person name="Chapple C."/>
            <person name="Chatterji S."/>
            <person name="Chinwalla A."/>
            <person name="Civetta A."/>
            <person name="Clifton S.W."/>
            <person name="Comeron J.M."/>
            <person name="Costello J.C."/>
            <person name="Coyne J.A."/>
            <person name="Daub J."/>
            <person name="David R.G."/>
            <person name="Delcher A.L."/>
            <person name="Delehaunty K."/>
            <person name="Do C.B."/>
            <person name="Ebling H."/>
            <person name="Edwards K."/>
            <person name="Eickbush T."/>
            <person name="Evans J.D."/>
            <person name="Filipski A."/>
            <person name="Findeiss S."/>
            <person name="Freyhult E."/>
            <person name="Fulton L."/>
            <person name="Fulton R."/>
            <person name="Garcia A.C."/>
            <person name="Gardiner A."/>
            <person name="Garfield D.A."/>
            <person name="Garvin B.E."/>
            <person name="Gibson G."/>
            <person name="Gilbert D."/>
            <person name="Gnerre S."/>
            <person name="Godfrey J."/>
            <person name="Good R."/>
            <person name="Gotea V."/>
            <person name="Gravely B."/>
            <person name="Greenberg A.J."/>
            <person name="Griffiths-Jones S."/>
            <person name="Gross S."/>
            <person name="Guigo R."/>
            <person name="Gustafson E.A."/>
            <person name="Haerty W."/>
            <person name="Hahn M.W."/>
            <person name="Halligan D.L."/>
            <person name="Halpern A.L."/>
            <person name="Halter G.M."/>
            <person name="Han M.V."/>
            <person name="Heger A."/>
            <person name="Hillier L."/>
            <person name="Hinrichs A.S."/>
            <person name="Holmes I."/>
            <person name="Hoskins R.A."/>
            <person name="Hubisz M.J."/>
            <person name="Hultmark D."/>
            <person name="Huntley M.A."/>
            <person name="Jaffe D.B."/>
            <person name="Jagadeeshan S."/>
            <person name="Jeck W.R."/>
            <person name="Johnson J."/>
            <person name="Jones C.D."/>
            <person name="Jordan W.C."/>
            <person name="Karpen G.H."/>
            <person name="Kataoka E."/>
            <person name="Keightley P.D."/>
            <person name="Kheradpour P."/>
            <person name="Kirkness E.F."/>
            <person name="Koerich L.B."/>
            <person name="Kristiansen K."/>
            <person name="Kudrna D."/>
            <person name="Kulathinal R.J."/>
            <person name="Kumar S."/>
            <person name="Kwok R."/>
            <person name="Lander E."/>
            <person name="Langley C.H."/>
            <person name="Lapoint R."/>
            <person name="Lazzaro B.P."/>
            <person name="Lee S.J."/>
            <person name="Levesque L."/>
            <person name="Li R."/>
            <person name="Lin C.F."/>
            <person name="Lin M.F."/>
            <person name="Lindblad-Toh K."/>
            <person name="Llopart A."/>
            <person name="Long M."/>
            <person name="Low L."/>
            <person name="Lozovsky E."/>
            <person name="Lu J."/>
            <person name="Luo M."/>
            <person name="Machado C.A."/>
            <person name="Makalowski W."/>
            <person name="Marzo M."/>
            <person name="Matsuda M."/>
            <person name="Matzkin L."/>
            <person name="McAllister B."/>
            <person name="McBride C.S."/>
            <person name="McKernan B."/>
            <person name="McKernan K."/>
            <person name="Mendez-Lago M."/>
            <person name="Minx P."/>
            <person name="Mollenhauer M.U."/>
            <person name="Montooth K."/>
            <person name="Mount S.M."/>
            <person name="Mu X."/>
            <person name="Myers E."/>
            <person name="Negre B."/>
            <person name="Newfeld S."/>
            <person name="Nielsen R."/>
            <person name="Noor M.A."/>
            <person name="O'Grady P."/>
            <person name="Pachter L."/>
            <person name="Papaceit M."/>
            <person name="Parisi M.J."/>
            <person name="Parisi M."/>
            <person name="Parts L."/>
            <person name="Pedersen J.S."/>
            <person name="Pesole G."/>
            <person name="Phillippy A.M."/>
            <person name="Ponting C.P."/>
            <person name="Pop M."/>
            <person name="Porcelli D."/>
            <person name="Powell J.R."/>
            <person name="Prohaska S."/>
            <person name="Pruitt K."/>
            <person name="Puig M."/>
            <person name="Quesneville H."/>
            <person name="Ram K.R."/>
            <person name="Rand D."/>
            <person name="Rasmussen M.D."/>
            <person name="Reed L.K."/>
            <person name="Reenan R."/>
            <person name="Reily A."/>
            <person name="Remington K.A."/>
            <person name="Rieger T.T."/>
            <person name="Ritchie M.G."/>
            <person name="Robin C."/>
            <person name="Rogers Y.H."/>
            <person name="Rohde C."/>
            <person name="Rozas J."/>
            <person name="Rubenfield M.J."/>
            <person name="Ruiz A."/>
            <person name="Russo S."/>
            <person name="Salzberg S.L."/>
            <person name="Sanchez-Gracia A."/>
            <person name="Saranga D.J."/>
            <person name="Sato H."/>
            <person name="Schaeffer S.W."/>
            <person name="Schatz M.C."/>
            <person name="Schlenke T."/>
            <person name="Schwartz R."/>
            <person name="Segarra C."/>
            <person name="Singh R.S."/>
            <person name="Sirot L."/>
            <person name="Sirota M."/>
            <person name="Sisneros N.B."/>
            <person name="Smith C.D."/>
            <person name="Smith T.F."/>
            <person name="Spieth J."/>
            <person name="Stage D.E."/>
            <person name="Stark A."/>
            <person name="Stephan W."/>
            <person name="Strausberg R.L."/>
            <person name="Strempel S."/>
            <person name="Sturgill D."/>
            <person name="Sutton G."/>
            <person name="Sutton G.G."/>
            <person name="Tao W."/>
            <person name="Teichmann S."/>
            <person name="Tobari Y.N."/>
            <person name="Tomimura Y."/>
            <person name="Tsolas J.M."/>
            <person name="Valente V.L."/>
            <person name="Venter E."/>
            <person name="Venter J.C."/>
            <person name="Vicario S."/>
            <person name="Vieira F.G."/>
            <person name="Vilella A.J."/>
            <person name="Villasante A."/>
            <person name="Walenz B."/>
            <person name="Wang J."/>
            <person name="Wasserman M."/>
            <person name="Watts T."/>
            <person name="Wilson D."/>
            <person name="Wilson R.K."/>
            <person name="Wing R.A."/>
            <person name="Wolfner M.F."/>
            <person name="Wong A."/>
            <person name="Wong G.K."/>
            <person name="Wu C.I."/>
            <person name="Wu G."/>
            <person name="Yamamoto D."/>
            <person name="Yang H.P."/>
            <person name="Yang S.P."/>
            <person name="Yorke J.A."/>
            <person name="Yoshida K."/>
            <person name="Zdobnov E."/>
            <person name="Zhang P."/>
            <person name="Zhang Y."/>
            <person name="Zimin A.V."/>
            <person name="Baldwin J."/>
            <person name="Abdouelleil A."/>
            <person name="Abdulkadir J."/>
            <person name="Abebe A."/>
            <person name="Abera B."/>
            <person name="Abreu J."/>
            <person name="Acer S.C."/>
            <person name="Aftuck L."/>
            <person name="Alexander A."/>
            <person name="An P."/>
            <person name="Anderson E."/>
            <person name="Anderson S."/>
            <person name="Arachi H."/>
            <person name="Azer M."/>
            <person name="Bachantsang P."/>
            <person name="Barry A."/>
            <person name="Bayul T."/>
            <person name="Berlin A."/>
            <person name="Bessette D."/>
            <person name="Bloom T."/>
            <person name="Blye J."/>
            <person name="Boguslavskiy L."/>
            <person name="Bonnet C."/>
            <person name="Boukhgalter B."/>
            <person name="Bourzgui I."/>
            <person name="Brown A."/>
            <person name="Cahill P."/>
            <person name="Channer S."/>
            <person name="Cheshatsang Y."/>
            <person name="Chuda L."/>
            <person name="Citroen M."/>
            <person name="Collymore A."/>
            <person name="Cooke P."/>
            <person name="Costello M."/>
            <person name="D'Aco K."/>
            <person name="Daza R."/>
            <person name="De Haan G."/>
            <person name="DeGray S."/>
            <person name="DeMaso C."/>
            <person name="Dhargay N."/>
            <person name="Dooley K."/>
            <person name="Dooley E."/>
            <person name="Doricent M."/>
            <person name="Dorje P."/>
            <person name="Dorjee K."/>
            <person name="Dupes A."/>
            <person name="Elong R."/>
            <person name="Falk J."/>
            <person name="Farina A."/>
            <person name="Faro S."/>
            <person name="Ferguson D."/>
            <person name="Fisher S."/>
            <person name="Foley C.D."/>
            <person name="Franke A."/>
            <person name="Friedrich D."/>
            <person name="Gadbois L."/>
            <person name="Gearin G."/>
            <person name="Gearin C.R."/>
            <person name="Giannoukos G."/>
            <person name="Goode T."/>
            <person name="Graham J."/>
            <person name="Grandbois E."/>
            <person name="Grewal S."/>
            <person name="Gyaltsen K."/>
            <person name="Hafez N."/>
            <person name="Hagos B."/>
            <person name="Hall J."/>
            <person name="Henson C."/>
            <person name="Hollinger A."/>
            <person name="Honan T."/>
            <person name="Huard M.D."/>
            <person name="Hughes L."/>
            <person name="Hurhula B."/>
            <person name="Husby M.E."/>
            <person name="Kamat A."/>
            <person name="Kanga B."/>
            <person name="Kashin S."/>
            <person name="Khazanovich D."/>
            <person name="Kisner P."/>
            <person name="Lance K."/>
            <person name="Lara M."/>
            <person name="Lee W."/>
            <person name="Lennon N."/>
            <person name="Letendre F."/>
            <person name="LeVine R."/>
            <person name="Lipovsky A."/>
            <person name="Liu X."/>
            <person name="Liu J."/>
            <person name="Liu S."/>
            <person name="Lokyitsang T."/>
            <person name="Lokyitsang Y."/>
            <person name="Lubonja R."/>
            <person name="Lui A."/>
            <person name="MacDonald P."/>
            <person name="Magnisalis V."/>
            <person name="Maru K."/>
            <person name="Matthews C."/>
            <person name="McCusker W."/>
            <person name="McDonough S."/>
            <person name="Mehta T."/>
            <person name="Meldrim J."/>
            <person name="Meneus L."/>
            <person name="Mihai O."/>
            <person name="Mihalev A."/>
            <person name="Mihova T."/>
            <person name="Mittelman R."/>
            <person name="Mlenga V."/>
            <person name="Montmayeur A."/>
            <person name="Mulrain L."/>
            <person name="Navidi A."/>
            <person name="Naylor J."/>
            <person name="Negash T."/>
            <person name="Nguyen T."/>
            <person name="Nguyen N."/>
            <person name="Nicol R."/>
            <person name="Norbu C."/>
            <person name="Norbu N."/>
            <person name="Novod N."/>
            <person name="O'Neill B."/>
            <person name="Osman S."/>
            <person name="Markiewicz E."/>
            <person name="Oyono O.L."/>
            <person name="Patti C."/>
            <person name="Phunkhang P."/>
            <person name="Pierre F."/>
            <person name="Priest M."/>
            <person name="Raghuraman S."/>
            <person name="Rege F."/>
            <person name="Reyes R."/>
            <person name="Rise C."/>
            <person name="Rogov P."/>
            <person name="Ross K."/>
            <person name="Ryan E."/>
            <person name="Settipalli S."/>
            <person name="Shea T."/>
            <person name="Sherpa N."/>
            <person name="Shi L."/>
            <person name="Shih D."/>
            <person name="Sparrow T."/>
            <person name="Spaulding J."/>
            <person name="Stalker J."/>
            <person name="Stange-Thomann N."/>
            <person name="Stavropoulos S."/>
            <person name="Stone C."/>
            <person name="Strader C."/>
            <person name="Tesfaye S."/>
            <person name="Thomson T."/>
            <person name="Thoulutsang Y."/>
            <person name="Thoulutsang D."/>
            <person name="Topham K."/>
            <person name="Topping I."/>
            <person name="Tsamla T."/>
            <person name="Vassiliev H."/>
            <person name="Vo A."/>
            <person name="Wangchuk T."/>
            <person name="Wangdi T."/>
            <person name="Weiand M."/>
            <person name="Wilkinson J."/>
            <person name="Wilson A."/>
            <person name="Yadav S."/>
            <person name="Young G."/>
            <person name="Yu Q."/>
            <person name="Zembek L."/>
            <person name="Zhong D."/>
            <person name="Zimmer A."/>
            <person name="Zwirko Z."/>
            <person name="Jaffe D.B."/>
            <person name="Alvarez P."/>
            <person name="Brockman W."/>
            <person name="Butler J."/>
            <person name="Chin C."/>
            <person name="Gnerre S."/>
            <person name="Grabherr M."/>
            <person name="Kleber M."/>
            <person name="Mauceli E."/>
            <person name="MacCallum I."/>
        </authorList>
    </citation>
    <scope>NUCLEOTIDE SEQUENCE [LARGE SCALE GENOMIC DNA]</scope>
    <source>
        <strain evidence="4">Rob3c / Tucson 14021-0248.25</strain>
    </source>
</reference>
<dbReference type="STRING" id="7238.B4HYQ1"/>
<organism evidence="4">
    <name type="scientific">Drosophila sechellia</name>
    <name type="common">Fruit fly</name>
    <dbReference type="NCBI Taxonomy" id="7238"/>
    <lineage>
        <taxon>Eukaryota</taxon>
        <taxon>Metazoa</taxon>
        <taxon>Ecdysozoa</taxon>
        <taxon>Arthropoda</taxon>
        <taxon>Hexapoda</taxon>
        <taxon>Insecta</taxon>
        <taxon>Pterygota</taxon>
        <taxon>Neoptera</taxon>
        <taxon>Endopterygota</taxon>
        <taxon>Diptera</taxon>
        <taxon>Brachycera</taxon>
        <taxon>Muscomorpha</taxon>
        <taxon>Ephydroidea</taxon>
        <taxon>Drosophilidae</taxon>
        <taxon>Drosophila</taxon>
        <taxon>Sophophora</taxon>
    </lineage>
</organism>
<keyword evidence="4" id="KW-1185">Reference proteome</keyword>
<dbReference type="EMBL" id="CH480818">
    <property type="protein sequence ID" value="EDW52181.1"/>
    <property type="molecule type" value="Genomic_DNA"/>
</dbReference>
<proteinExistence type="predicted"/>
<sequence length="117" mass="13146">MARFSGVVLLLTIVLLAVFVAQGLAEKNANRQKQQKPRPGNQNLGIQKNKRPKPQKVQKQKPNKQQGQNGQEPKVFTTMVPDLGRLRGRTLTTDWTGQKIMQFLDIPYGKQSDSGHL</sequence>
<keyword evidence="2" id="KW-0732">Signal</keyword>
<feature type="compositionally biased region" description="Basic residues" evidence="1">
    <location>
        <begin position="48"/>
        <end position="62"/>
    </location>
</feature>
<name>B4HYQ1_DROSE</name>
<feature type="compositionally biased region" description="Low complexity" evidence="1">
    <location>
        <begin position="63"/>
        <end position="74"/>
    </location>
</feature>
<feature type="region of interest" description="Disordered" evidence="1">
    <location>
        <begin position="27"/>
        <end position="78"/>
    </location>
</feature>
<protein>
    <submittedName>
        <fullName evidence="3">GM12781</fullName>
    </submittedName>
</protein>
<accession>B4HYQ1</accession>
<evidence type="ECO:0000313" key="4">
    <source>
        <dbReference type="Proteomes" id="UP000001292"/>
    </source>
</evidence>
<dbReference type="AlphaFoldDB" id="B4HYQ1"/>
<dbReference type="Proteomes" id="UP000001292">
    <property type="component" value="Unassembled WGS sequence"/>
</dbReference>
<evidence type="ECO:0000313" key="3">
    <source>
        <dbReference type="EMBL" id="EDW52181.1"/>
    </source>
</evidence>
<dbReference type="HOGENOM" id="CLU_2087333_0_0_1"/>
<feature type="signal peptide" evidence="2">
    <location>
        <begin position="1"/>
        <end position="25"/>
    </location>
</feature>
<evidence type="ECO:0000256" key="2">
    <source>
        <dbReference type="SAM" id="SignalP"/>
    </source>
</evidence>
<evidence type="ECO:0000256" key="1">
    <source>
        <dbReference type="SAM" id="MobiDB-lite"/>
    </source>
</evidence>